<dbReference type="SUPFAM" id="SSF53335">
    <property type="entry name" value="S-adenosyl-L-methionine-dependent methyltransferases"/>
    <property type="match status" value="1"/>
</dbReference>
<proteinExistence type="predicted"/>
<feature type="chain" id="PRO_5035596395" description="Methyltransferase type 11 domain-containing protein" evidence="1">
    <location>
        <begin position="22"/>
        <end position="297"/>
    </location>
</feature>
<dbReference type="Proteomes" id="UP000626109">
    <property type="component" value="Unassembled WGS sequence"/>
</dbReference>
<dbReference type="GO" id="GO:0008757">
    <property type="term" value="F:S-adenosylmethionine-dependent methyltransferase activity"/>
    <property type="evidence" value="ECO:0007669"/>
    <property type="project" value="InterPro"/>
</dbReference>
<dbReference type="AlphaFoldDB" id="A0A813IDK4"/>
<feature type="signal peptide" evidence="1">
    <location>
        <begin position="1"/>
        <end position="21"/>
    </location>
</feature>
<evidence type="ECO:0000259" key="2">
    <source>
        <dbReference type="Pfam" id="PF08241"/>
    </source>
</evidence>
<dbReference type="EMBL" id="CAJNNW010006988">
    <property type="protein sequence ID" value="CAE8648821.1"/>
    <property type="molecule type" value="Genomic_DNA"/>
</dbReference>
<dbReference type="Proteomes" id="UP000654075">
    <property type="component" value="Unassembled WGS sequence"/>
</dbReference>
<dbReference type="InterPro" id="IPR029063">
    <property type="entry name" value="SAM-dependent_MTases_sf"/>
</dbReference>
<reference evidence="4" key="1">
    <citation type="submission" date="2021-02" db="EMBL/GenBank/DDBJ databases">
        <authorList>
            <person name="Dougan E. K."/>
            <person name="Rhodes N."/>
            <person name="Thang M."/>
            <person name="Chan C."/>
        </authorList>
    </citation>
    <scope>NUCLEOTIDE SEQUENCE</scope>
</reference>
<name>A0A813IDK4_POLGL</name>
<feature type="domain" description="Methyltransferase type 11" evidence="2">
    <location>
        <begin position="79"/>
        <end position="122"/>
    </location>
</feature>
<comment type="caution">
    <text evidence="4">The sequence shown here is derived from an EMBL/GenBank/DDBJ whole genome shotgun (WGS) entry which is preliminary data.</text>
</comment>
<sequence length="297" mass="34010">MVPLKLWALVALSTSGRYLQAEGFAVEYYLGQFLNMHLNSSANLSILEVGSMERDVGYPRRMAHPRWSWFGVDIQQAPGVDLVLEDPYSLPFADRSFDAVVCTEVLEHADFFWLTFQELSRVSNSLVFVISPSRGPYHDFPRDSWRWRADAPSSMARWAQRVGIPIVVRESFILLDDPTHPWDWDKWGHMVAVFERGDFGKDGLAAQPKKPLLQNGFSAEYVFDYNPRCWGSRQFAGMKGDILEMIRKCCLTGHSESCWQKEFGWEMLECCAPSPASMMRNTLDKRVPLPVAMLDLQ</sequence>
<gene>
    <name evidence="3" type="ORF">PGLA1383_LOCUS54913</name>
    <name evidence="4" type="ORF">PGLA2088_LOCUS6900</name>
</gene>
<dbReference type="InterPro" id="IPR013216">
    <property type="entry name" value="Methyltransf_11"/>
</dbReference>
<evidence type="ECO:0000313" key="4">
    <source>
        <dbReference type="EMBL" id="CAE8648821.1"/>
    </source>
</evidence>
<dbReference type="Pfam" id="PF08241">
    <property type="entry name" value="Methyltransf_11"/>
    <property type="match status" value="1"/>
</dbReference>
<dbReference type="EMBL" id="CAJNNV010032418">
    <property type="protein sequence ID" value="CAE8639938.1"/>
    <property type="molecule type" value="Genomic_DNA"/>
</dbReference>
<evidence type="ECO:0000313" key="3">
    <source>
        <dbReference type="EMBL" id="CAE8639938.1"/>
    </source>
</evidence>
<dbReference type="Gene3D" id="3.40.50.150">
    <property type="entry name" value="Vaccinia Virus protein VP39"/>
    <property type="match status" value="1"/>
</dbReference>
<keyword evidence="6" id="KW-1185">Reference proteome</keyword>
<evidence type="ECO:0000313" key="6">
    <source>
        <dbReference type="Proteomes" id="UP000654075"/>
    </source>
</evidence>
<evidence type="ECO:0000256" key="1">
    <source>
        <dbReference type="SAM" id="SignalP"/>
    </source>
</evidence>
<evidence type="ECO:0000313" key="5">
    <source>
        <dbReference type="Proteomes" id="UP000626109"/>
    </source>
</evidence>
<keyword evidence="1" id="KW-0732">Signal</keyword>
<organism evidence="4 5">
    <name type="scientific">Polarella glacialis</name>
    <name type="common">Dinoflagellate</name>
    <dbReference type="NCBI Taxonomy" id="89957"/>
    <lineage>
        <taxon>Eukaryota</taxon>
        <taxon>Sar</taxon>
        <taxon>Alveolata</taxon>
        <taxon>Dinophyceae</taxon>
        <taxon>Suessiales</taxon>
        <taxon>Suessiaceae</taxon>
        <taxon>Polarella</taxon>
    </lineage>
</organism>
<protein>
    <recommendedName>
        <fullName evidence="2">Methyltransferase type 11 domain-containing protein</fullName>
    </recommendedName>
</protein>
<accession>A0A813IDK4</accession>